<feature type="domain" description="SGNH hydrolase-type esterase" evidence="2">
    <location>
        <begin position="82"/>
        <end position="256"/>
    </location>
</feature>
<dbReference type="InterPro" id="IPR013830">
    <property type="entry name" value="SGNH_hydro"/>
</dbReference>
<protein>
    <recommendedName>
        <fullName evidence="2">SGNH hydrolase-type esterase domain-containing protein</fullName>
    </recommendedName>
</protein>
<dbReference type="Pfam" id="PF13472">
    <property type="entry name" value="Lipase_GDSL_2"/>
    <property type="match status" value="1"/>
</dbReference>
<accession>A0A4P6JVE6</accession>
<sequence>MSRTFHHLQRRHYQQCGYTLLQRLLTAILIAVVFLCTACGSATAPSPPAIRIPPHTITPTPTQPISGQQLLANGALTYVAMGASDAVGVGSDDPQTQGYVYLLAQRLPAGSQLVNLGISDIRLHAALQQELPTAIAKKPELITIWLVVNDYIAGITYEHYMKDLNTLLQQLRQQTHARIVMANLPDLTRLPTIKRQLNAQQRVKAIAEIKHWNAGIQDMAARYAVTIIDLFAEGSLITAHPDYVSQDGFHPSPAGYVQLANYFWKAMQTNRTGRY</sequence>
<dbReference type="InterPro" id="IPR051532">
    <property type="entry name" value="Ester_Hydrolysis_Enzymes"/>
</dbReference>
<dbReference type="PANTHER" id="PTHR30383">
    <property type="entry name" value="THIOESTERASE 1/PROTEASE 1/LYSOPHOSPHOLIPASE L1"/>
    <property type="match status" value="1"/>
</dbReference>
<gene>
    <name evidence="3" type="ORF">EPA93_26770</name>
</gene>
<reference evidence="3 4" key="1">
    <citation type="submission" date="2019-01" db="EMBL/GenBank/DDBJ databases">
        <title>Ktedonosporobacter rubrisoli SCAWS-G2.</title>
        <authorList>
            <person name="Huang Y."/>
            <person name="Yan B."/>
        </authorList>
    </citation>
    <scope>NUCLEOTIDE SEQUENCE [LARGE SCALE GENOMIC DNA]</scope>
    <source>
        <strain evidence="3 4">SCAWS-G2</strain>
    </source>
</reference>
<dbReference type="RefSeq" id="WP_129890448.1">
    <property type="nucleotide sequence ID" value="NZ_CP035758.1"/>
</dbReference>
<keyword evidence="1" id="KW-0812">Transmembrane</keyword>
<dbReference type="Proteomes" id="UP000290365">
    <property type="component" value="Chromosome"/>
</dbReference>
<dbReference type="SUPFAM" id="SSF52266">
    <property type="entry name" value="SGNH hydrolase"/>
    <property type="match status" value="1"/>
</dbReference>
<keyword evidence="4" id="KW-1185">Reference proteome</keyword>
<organism evidence="3 4">
    <name type="scientific">Ktedonosporobacter rubrisoli</name>
    <dbReference type="NCBI Taxonomy" id="2509675"/>
    <lineage>
        <taxon>Bacteria</taxon>
        <taxon>Bacillati</taxon>
        <taxon>Chloroflexota</taxon>
        <taxon>Ktedonobacteria</taxon>
        <taxon>Ktedonobacterales</taxon>
        <taxon>Ktedonosporobacteraceae</taxon>
        <taxon>Ktedonosporobacter</taxon>
    </lineage>
</organism>
<feature type="transmembrane region" description="Helical" evidence="1">
    <location>
        <begin position="20"/>
        <end position="44"/>
    </location>
</feature>
<evidence type="ECO:0000259" key="2">
    <source>
        <dbReference type="Pfam" id="PF13472"/>
    </source>
</evidence>
<dbReference type="GO" id="GO:0004622">
    <property type="term" value="F:phosphatidylcholine lysophospholipase activity"/>
    <property type="evidence" value="ECO:0007669"/>
    <property type="project" value="TreeGrafter"/>
</dbReference>
<dbReference type="Gene3D" id="3.40.50.1110">
    <property type="entry name" value="SGNH hydrolase"/>
    <property type="match status" value="1"/>
</dbReference>
<keyword evidence="1" id="KW-1133">Transmembrane helix</keyword>
<name>A0A4P6JVE6_KTERU</name>
<evidence type="ECO:0000313" key="3">
    <source>
        <dbReference type="EMBL" id="QBD79395.1"/>
    </source>
</evidence>
<dbReference type="InterPro" id="IPR036514">
    <property type="entry name" value="SGNH_hydro_sf"/>
</dbReference>
<evidence type="ECO:0000313" key="4">
    <source>
        <dbReference type="Proteomes" id="UP000290365"/>
    </source>
</evidence>
<evidence type="ECO:0000256" key="1">
    <source>
        <dbReference type="SAM" id="Phobius"/>
    </source>
</evidence>
<dbReference type="EMBL" id="CP035758">
    <property type="protein sequence ID" value="QBD79395.1"/>
    <property type="molecule type" value="Genomic_DNA"/>
</dbReference>
<proteinExistence type="predicted"/>
<keyword evidence="1" id="KW-0472">Membrane</keyword>
<dbReference type="OrthoDB" id="2513075at2"/>
<dbReference type="KEGG" id="kbs:EPA93_26770"/>
<dbReference type="AlphaFoldDB" id="A0A4P6JVE6"/>
<dbReference type="PANTHER" id="PTHR30383:SF5">
    <property type="entry name" value="SGNH HYDROLASE-TYPE ESTERASE DOMAIN-CONTAINING PROTEIN"/>
    <property type="match status" value="1"/>
</dbReference>